<keyword evidence="1" id="KW-0732">Signal</keyword>
<dbReference type="Gene3D" id="2.60.40.1240">
    <property type="match status" value="1"/>
</dbReference>
<gene>
    <name evidence="2" type="ORF">HB912_06765</name>
</gene>
<sequence>MRNGLLSVGLGIILFLIACSNDTGKSKQTSANGEDVQQVGAKARDKVIDGIRIKVEQRHIDEKVKNQKTQLLYTFVISGENVSSVNKGLGSIDFILKTKSGKEVRVDSSMAMFGDEIEPGKRIKGKVSFALDKKQIGTKLVYKPVNKELAEWDVLPK</sequence>
<protein>
    <submittedName>
        <fullName evidence="2">DUF4354 domain-containing protein</fullName>
    </submittedName>
</protein>
<reference evidence="2 3" key="1">
    <citation type="submission" date="2020-03" db="EMBL/GenBank/DDBJ databases">
        <title>Soil Listeria distribution.</title>
        <authorList>
            <person name="Liao J."/>
            <person name="Wiedmann M."/>
        </authorList>
    </citation>
    <scope>NUCLEOTIDE SEQUENCE [LARGE SCALE GENOMIC DNA]</scope>
    <source>
        <strain evidence="2 3">FSL L7-1507</strain>
    </source>
</reference>
<dbReference type="InterPro" id="IPR029050">
    <property type="entry name" value="Immunoprotect_excell_Ig-like"/>
</dbReference>
<dbReference type="RefSeq" id="WP_185373199.1">
    <property type="nucleotide sequence ID" value="NZ_JAARRM010000002.1"/>
</dbReference>
<organism evidence="2 3">
    <name type="scientific">Listeria aquatica</name>
    <dbReference type="NCBI Taxonomy" id="1494960"/>
    <lineage>
        <taxon>Bacteria</taxon>
        <taxon>Bacillati</taxon>
        <taxon>Bacillota</taxon>
        <taxon>Bacilli</taxon>
        <taxon>Bacillales</taxon>
        <taxon>Listeriaceae</taxon>
        <taxon>Listeria</taxon>
    </lineage>
</organism>
<dbReference type="EMBL" id="JAARRM010000002">
    <property type="protein sequence ID" value="MBC1521344.1"/>
    <property type="molecule type" value="Genomic_DNA"/>
</dbReference>
<dbReference type="PROSITE" id="PS51257">
    <property type="entry name" value="PROKAR_LIPOPROTEIN"/>
    <property type="match status" value="1"/>
</dbReference>
<dbReference type="AlphaFoldDB" id="A0A841ZPU0"/>
<evidence type="ECO:0000256" key="1">
    <source>
        <dbReference type="ARBA" id="ARBA00022729"/>
    </source>
</evidence>
<evidence type="ECO:0000313" key="3">
    <source>
        <dbReference type="Proteomes" id="UP000559885"/>
    </source>
</evidence>
<comment type="caution">
    <text evidence="2">The sequence shown here is derived from an EMBL/GenBank/DDBJ whole genome shotgun (WGS) entry which is preliminary data.</text>
</comment>
<evidence type="ECO:0000313" key="2">
    <source>
        <dbReference type="EMBL" id="MBC1521344.1"/>
    </source>
</evidence>
<dbReference type="Proteomes" id="UP000559885">
    <property type="component" value="Unassembled WGS sequence"/>
</dbReference>
<accession>A0A841ZPU0</accession>
<proteinExistence type="predicted"/>
<name>A0A841ZPU0_9LIST</name>